<evidence type="ECO:0000313" key="2">
    <source>
        <dbReference type="Proteomes" id="UP000321436"/>
    </source>
</evidence>
<keyword evidence="2" id="KW-1185">Reference proteome</keyword>
<dbReference type="Proteomes" id="UP000321436">
    <property type="component" value="Unassembled WGS sequence"/>
</dbReference>
<sequence length="100" mass="11833">MLIYNVTIKVSPAIHESWLEWMKKEHIPEIMATGLFHDYRICRLLDQDDSEGPTYAVQYFTDTLENYHTYLQEHASLLRQKSFDAFGDQFVAFRTVMQVV</sequence>
<comment type="caution">
    <text evidence="1">The sequence shown here is derived from an EMBL/GenBank/DDBJ whole genome shotgun (WGS) entry which is preliminary data.</text>
</comment>
<dbReference type="AlphaFoldDB" id="A0A512RHV2"/>
<proteinExistence type="predicted"/>
<dbReference type="EMBL" id="BKAU01000001">
    <property type="protein sequence ID" value="GEP95261.1"/>
    <property type="molecule type" value="Genomic_DNA"/>
</dbReference>
<dbReference type="Pfam" id="PF14114">
    <property type="entry name" value="DUF4286"/>
    <property type="match status" value="1"/>
</dbReference>
<dbReference type="RefSeq" id="WP_146859379.1">
    <property type="nucleotide sequence ID" value="NZ_BKAU01000001.1"/>
</dbReference>
<name>A0A512RHV2_9BACT</name>
<evidence type="ECO:0000313" key="1">
    <source>
        <dbReference type="EMBL" id="GEP95261.1"/>
    </source>
</evidence>
<gene>
    <name evidence="1" type="ORF">CCY01nite_15210</name>
</gene>
<organism evidence="1 2">
    <name type="scientific">Chitinophaga cymbidii</name>
    <dbReference type="NCBI Taxonomy" id="1096750"/>
    <lineage>
        <taxon>Bacteria</taxon>
        <taxon>Pseudomonadati</taxon>
        <taxon>Bacteroidota</taxon>
        <taxon>Chitinophagia</taxon>
        <taxon>Chitinophagales</taxon>
        <taxon>Chitinophagaceae</taxon>
        <taxon>Chitinophaga</taxon>
    </lineage>
</organism>
<evidence type="ECO:0008006" key="3">
    <source>
        <dbReference type="Google" id="ProtNLM"/>
    </source>
</evidence>
<accession>A0A512RHV2</accession>
<reference evidence="1 2" key="1">
    <citation type="submission" date="2019-07" db="EMBL/GenBank/DDBJ databases">
        <title>Whole genome shotgun sequence of Chitinophaga cymbidii NBRC 109752.</title>
        <authorList>
            <person name="Hosoyama A."/>
            <person name="Uohara A."/>
            <person name="Ohji S."/>
            <person name="Ichikawa N."/>
        </authorList>
    </citation>
    <scope>NUCLEOTIDE SEQUENCE [LARGE SCALE GENOMIC DNA]</scope>
    <source>
        <strain evidence="1 2">NBRC 109752</strain>
    </source>
</reference>
<dbReference type="OrthoDB" id="1121837at2"/>
<dbReference type="InterPro" id="IPR025563">
    <property type="entry name" value="DUF4286"/>
</dbReference>
<protein>
    <recommendedName>
        <fullName evidence="3">DUF4286 domain-containing protein</fullName>
    </recommendedName>
</protein>